<keyword evidence="2" id="KW-1185">Reference proteome</keyword>
<dbReference type="Proteomes" id="UP001595690">
    <property type="component" value="Unassembled WGS sequence"/>
</dbReference>
<evidence type="ECO:0000313" key="2">
    <source>
        <dbReference type="Proteomes" id="UP001595690"/>
    </source>
</evidence>
<proteinExistence type="predicted"/>
<accession>A0ABV8C6I9</accession>
<comment type="caution">
    <text evidence="1">The sequence shown here is derived from an EMBL/GenBank/DDBJ whole genome shotgun (WGS) entry which is preliminary data.</text>
</comment>
<gene>
    <name evidence="1" type="ORF">ACFOWZ_39880</name>
</gene>
<name>A0ABV8C6I9_9PSEU</name>
<dbReference type="RefSeq" id="WP_382379151.1">
    <property type="nucleotide sequence ID" value="NZ_JBHRZI010000038.1"/>
</dbReference>
<reference evidence="2" key="1">
    <citation type="journal article" date="2019" name="Int. J. Syst. Evol. Microbiol.">
        <title>The Global Catalogue of Microorganisms (GCM) 10K type strain sequencing project: providing services to taxonomists for standard genome sequencing and annotation.</title>
        <authorList>
            <consortium name="The Broad Institute Genomics Platform"/>
            <consortium name="The Broad Institute Genome Sequencing Center for Infectious Disease"/>
            <person name="Wu L."/>
            <person name="Ma J."/>
        </authorList>
    </citation>
    <scope>NUCLEOTIDE SEQUENCE [LARGE SCALE GENOMIC DNA]</scope>
    <source>
        <strain evidence="2">CGMCC 4.7405</strain>
    </source>
</reference>
<sequence length="68" mass="7747">MSEFEAELRSRVSEAEEMLKQAVEAGHEYEIHLHGARIRDLLDRAAQHGVDTTRWFDPALLENSGLGR</sequence>
<protein>
    <submittedName>
        <fullName evidence="1">Uncharacterized protein</fullName>
    </submittedName>
</protein>
<dbReference type="EMBL" id="JBHRZI010000038">
    <property type="protein sequence ID" value="MFC3897667.1"/>
    <property type="molecule type" value="Genomic_DNA"/>
</dbReference>
<evidence type="ECO:0000313" key="1">
    <source>
        <dbReference type="EMBL" id="MFC3897667.1"/>
    </source>
</evidence>
<organism evidence="1 2">
    <name type="scientific">Lentzea rhizosphaerae</name>
    <dbReference type="NCBI Taxonomy" id="2041025"/>
    <lineage>
        <taxon>Bacteria</taxon>
        <taxon>Bacillati</taxon>
        <taxon>Actinomycetota</taxon>
        <taxon>Actinomycetes</taxon>
        <taxon>Pseudonocardiales</taxon>
        <taxon>Pseudonocardiaceae</taxon>
        <taxon>Lentzea</taxon>
    </lineage>
</organism>